<evidence type="ECO:0000313" key="8">
    <source>
        <dbReference type="Proteomes" id="UP000628984"/>
    </source>
</evidence>
<evidence type="ECO:0000313" key="7">
    <source>
        <dbReference type="EMBL" id="GGW23308.1"/>
    </source>
</evidence>
<sequence length="221" mass="23752">MTRKMILPLLFGLIGVVILIGLGSWQVARLQWKLGVLAEIDARVAAAPVPLPAAPETPRDLYLPVSAEGRFTGEALRVLSSRKMVGAGHRIIAVFETGGRRILVDAGFVPEGDAAQMPQGPAIITGNLHWPSEVDSFTPAPDVAKGLWFARDLPAMAGALQTEPVLIVARAPVAAGIEPLPVDSSGIPNDHLGYAITWFSLAVVWLGMTVLYLWRIRRRNA</sequence>
<organism evidence="7 8">
    <name type="scientific">Gemmobacter lanyuensis</name>
    <dbReference type="NCBI Taxonomy" id="1054497"/>
    <lineage>
        <taxon>Bacteria</taxon>
        <taxon>Pseudomonadati</taxon>
        <taxon>Pseudomonadota</taxon>
        <taxon>Alphaproteobacteria</taxon>
        <taxon>Rhodobacterales</taxon>
        <taxon>Paracoccaceae</taxon>
        <taxon>Gemmobacter</taxon>
    </lineage>
</organism>
<comment type="caution">
    <text evidence="6">Lacks conserved residue(s) required for the propagation of feature annotation.</text>
</comment>
<gene>
    <name evidence="7" type="primary">surf-1</name>
    <name evidence="7" type="ORF">GCM10011452_07900</name>
</gene>
<dbReference type="Proteomes" id="UP000628984">
    <property type="component" value="Unassembled WGS sequence"/>
</dbReference>
<reference evidence="7" key="1">
    <citation type="journal article" date="2014" name="Int. J. Syst. Evol. Microbiol.">
        <title>Complete genome sequence of Corynebacterium casei LMG S-19264T (=DSM 44701T), isolated from a smear-ripened cheese.</title>
        <authorList>
            <consortium name="US DOE Joint Genome Institute (JGI-PGF)"/>
            <person name="Walter F."/>
            <person name="Albersmeier A."/>
            <person name="Kalinowski J."/>
            <person name="Ruckert C."/>
        </authorList>
    </citation>
    <scope>NUCLEOTIDE SEQUENCE</scope>
    <source>
        <strain evidence="7">KCTC 23714</strain>
    </source>
</reference>
<keyword evidence="8" id="KW-1185">Reference proteome</keyword>
<reference evidence="7" key="2">
    <citation type="submission" date="2020-09" db="EMBL/GenBank/DDBJ databases">
        <authorList>
            <person name="Sun Q."/>
            <person name="Kim S."/>
        </authorList>
    </citation>
    <scope>NUCLEOTIDE SEQUENCE</scope>
    <source>
        <strain evidence="7">KCTC 23714</strain>
    </source>
</reference>
<dbReference type="CDD" id="cd06662">
    <property type="entry name" value="SURF1"/>
    <property type="match status" value="1"/>
</dbReference>
<evidence type="ECO:0000256" key="3">
    <source>
        <dbReference type="ARBA" id="ARBA00022692"/>
    </source>
</evidence>
<dbReference type="EMBL" id="BMYQ01000001">
    <property type="protein sequence ID" value="GGW23308.1"/>
    <property type="molecule type" value="Genomic_DNA"/>
</dbReference>
<evidence type="ECO:0000256" key="5">
    <source>
        <dbReference type="ARBA" id="ARBA00023136"/>
    </source>
</evidence>
<comment type="subcellular location">
    <subcellularLocation>
        <location evidence="6">Cell membrane</location>
        <topology evidence="6">Multi-pass membrane protein</topology>
    </subcellularLocation>
    <subcellularLocation>
        <location evidence="1">Membrane</location>
    </subcellularLocation>
</comment>
<keyword evidence="3 6" id="KW-0812">Transmembrane</keyword>
<evidence type="ECO:0000256" key="4">
    <source>
        <dbReference type="ARBA" id="ARBA00022989"/>
    </source>
</evidence>
<keyword evidence="6" id="KW-1003">Cell membrane</keyword>
<evidence type="ECO:0000256" key="2">
    <source>
        <dbReference type="ARBA" id="ARBA00007165"/>
    </source>
</evidence>
<comment type="similarity">
    <text evidence="2 6">Belongs to the SURF1 family.</text>
</comment>
<dbReference type="AlphaFoldDB" id="A0A918INB6"/>
<evidence type="ECO:0000256" key="1">
    <source>
        <dbReference type="ARBA" id="ARBA00004370"/>
    </source>
</evidence>
<protein>
    <recommendedName>
        <fullName evidence="6">SURF1-like protein</fullName>
    </recommendedName>
</protein>
<keyword evidence="5 6" id="KW-0472">Membrane</keyword>
<dbReference type="RefSeq" id="WP_189632735.1">
    <property type="nucleotide sequence ID" value="NZ_BMYQ01000001.1"/>
</dbReference>
<dbReference type="InterPro" id="IPR045214">
    <property type="entry name" value="Surf1/Surf4"/>
</dbReference>
<dbReference type="PANTHER" id="PTHR23427:SF2">
    <property type="entry name" value="SURFEIT LOCUS PROTEIN 1"/>
    <property type="match status" value="1"/>
</dbReference>
<keyword evidence="4 6" id="KW-1133">Transmembrane helix</keyword>
<proteinExistence type="inferred from homology"/>
<dbReference type="GO" id="GO:0005886">
    <property type="term" value="C:plasma membrane"/>
    <property type="evidence" value="ECO:0007669"/>
    <property type="project" value="UniProtKB-SubCell"/>
</dbReference>
<evidence type="ECO:0000256" key="6">
    <source>
        <dbReference type="RuleBase" id="RU363076"/>
    </source>
</evidence>
<name>A0A918INB6_9RHOB</name>
<comment type="caution">
    <text evidence="7">The sequence shown here is derived from an EMBL/GenBank/DDBJ whole genome shotgun (WGS) entry which is preliminary data.</text>
</comment>
<dbReference type="Pfam" id="PF02104">
    <property type="entry name" value="SURF1"/>
    <property type="match status" value="1"/>
</dbReference>
<dbReference type="InterPro" id="IPR002994">
    <property type="entry name" value="Surf1/Shy1"/>
</dbReference>
<accession>A0A918INB6</accession>
<feature type="transmembrane region" description="Helical" evidence="6">
    <location>
        <begin position="192"/>
        <end position="214"/>
    </location>
</feature>
<dbReference type="PROSITE" id="PS50895">
    <property type="entry name" value="SURF1"/>
    <property type="match status" value="1"/>
</dbReference>
<dbReference type="PANTHER" id="PTHR23427">
    <property type="entry name" value="SURFEIT LOCUS PROTEIN"/>
    <property type="match status" value="1"/>
</dbReference>